<dbReference type="PANTHER" id="PTHR24056:SF111">
    <property type="entry name" value="CYCLIN-DEPENDENT KINASE-LIKE 5"/>
    <property type="match status" value="1"/>
</dbReference>
<dbReference type="OrthoDB" id="548217at2759"/>
<gene>
    <name evidence="10" type="ORF">CEUSTIGMA_g11013.t1</name>
</gene>
<evidence type="ECO:0000256" key="4">
    <source>
        <dbReference type="ARBA" id="ARBA00022741"/>
    </source>
</evidence>
<evidence type="ECO:0000256" key="3">
    <source>
        <dbReference type="ARBA" id="ARBA00022679"/>
    </source>
</evidence>
<protein>
    <recommendedName>
        <fullName evidence="9">Protein kinase domain-containing protein</fullName>
    </recommendedName>
</protein>
<dbReference type="PANTHER" id="PTHR24056">
    <property type="entry name" value="CELL DIVISION PROTEIN KINASE"/>
    <property type="match status" value="1"/>
</dbReference>
<accession>A0A250XKI9</accession>
<feature type="region of interest" description="Disordered" evidence="8">
    <location>
        <begin position="584"/>
        <end position="669"/>
    </location>
</feature>
<dbReference type="InterPro" id="IPR008271">
    <property type="entry name" value="Ser/Thr_kinase_AS"/>
</dbReference>
<evidence type="ECO:0000256" key="8">
    <source>
        <dbReference type="SAM" id="MobiDB-lite"/>
    </source>
</evidence>
<evidence type="ECO:0000259" key="9">
    <source>
        <dbReference type="PROSITE" id="PS50011"/>
    </source>
</evidence>
<dbReference type="InterPro" id="IPR017441">
    <property type="entry name" value="Protein_kinase_ATP_BS"/>
</dbReference>
<proteinExistence type="inferred from homology"/>
<evidence type="ECO:0000256" key="7">
    <source>
        <dbReference type="PROSITE-ProRule" id="PRU10141"/>
    </source>
</evidence>
<evidence type="ECO:0000256" key="2">
    <source>
        <dbReference type="ARBA" id="ARBA00022527"/>
    </source>
</evidence>
<comment type="caution">
    <text evidence="10">The sequence shown here is derived from an EMBL/GenBank/DDBJ whole genome shotgun (WGS) entry which is preliminary data.</text>
</comment>
<feature type="region of interest" description="Disordered" evidence="8">
    <location>
        <begin position="368"/>
        <end position="393"/>
    </location>
</feature>
<feature type="compositionally biased region" description="Gly residues" evidence="8">
    <location>
        <begin position="733"/>
        <end position="746"/>
    </location>
</feature>
<feature type="compositionally biased region" description="Pro residues" evidence="8">
    <location>
        <begin position="301"/>
        <end position="315"/>
    </location>
</feature>
<name>A0A250XKI9_9CHLO</name>
<keyword evidence="6 7" id="KW-0067">ATP-binding</keyword>
<dbReference type="Proteomes" id="UP000232323">
    <property type="component" value="Unassembled WGS sequence"/>
</dbReference>
<feature type="compositionally biased region" description="Polar residues" evidence="8">
    <location>
        <begin position="525"/>
        <end position="548"/>
    </location>
</feature>
<comment type="similarity">
    <text evidence="1">Belongs to the protein kinase superfamily. CMGC Ser/Thr protein kinase family. CDC2/CDKX subfamily.</text>
</comment>
<dbReference type="Gene3D" id="3.30.200.20">
    <property type="entry name" value="Phosphorylase Kinase, domain 1"/>
    <property type="match status" value="1"/>
</dbReference>
<evidence type="ECO:0000256" key="1">
    <source>
        <dbReference type="ARBA" id="ARBA00006485"/>
    </source>
</evidence>
<dbReference type="PROSITE" id="PS00107">
    <property type="entry name" value="PROTEIN_KINASE_ATP"/>
    <property type="match status" value="1"/>
</dbReference>
<feature type="compositionally biased region" description="Low complexity" evidence="8">
    <location>
        <begin position="331"/>
        <end position="347"/>
    </location>
</feature>
<keyword evidence="11" id="KW-1185">Reference proteome</keyword>
<keyword evidence="5" id="KW-0418">Kinase</keyword>
<dbReference type="SMART" id="SM00220">
    <property type="entry name" value="S_TKc"/>
    <property type="match status" value="1"/>
</dbReference>
<feature type="region of interest" description="Disordered" evidence="8">
    <location>
        <begin position="296"/>
        <end position="350"/>
    </location>
</feature>
<dbReference type="PROSITE" id="PS00108">
    <property type="entry name" value="PROTEIN_KINASE_ST"/>
    <property type="match status" value="1"/>
</dbReference>
<feature type="domain" description="Protein kinase" evidence="9">
    <location>
        <begin position="4"/>
        <end position="294"/>
    </location>
</feature>
<dbReference type="Pfam" id="PF00069">
    <property type="entry name" value="Pkinase"/>
    <property type="match status" value="1"/>
</dbReference>
<evidence type="ECO:0000313" key="10">
    <source>
        <dbReference type="EMBL" id="GAX83588.1"/>
    </source>
</evidence>
<evidence type="ECO:0000256" key="6">
    <source>
        <dbReference type="ARBA" id="ARBA00022840"/>
    </source>
</evidence>
<feature type="region of interest" description="Disordered" evidence="8">
    <location>
        <begin position="522"/>
        <end position="568"/>
    </location>
</feature>
<dbReference type="GO" id="GO:0005524">
    <property type="term" value="F:ATP binding"/>
    <property type="evidence" value="ECO:0007669"/>
    <property type="project" value="UniProtKB-UniRule"/>
</dbReference>
<dbReference type="InterPro" id="IPR000719">
    <property type="entry name" value="Prot_kinase_dom"/>
</dbReference>
<evidence type="ECO:0000256" key="5">
    <source>
        <dbReference type="ARBA" id="ARBA00022777"/>
    </source>
</evidence>
<dbReference type="SUPFAM" id="SSF56112">
    <property type="entry name" value="Protein kinase-like (PK-like)"/>
    <property type="match status" value="1"/>
</dbReference>
<dbReference type="FunFam" id="3.30.200.20:FF:000171">
    <property type="entry name" value="Putative cyclin-dependent kinase-like 5"/>
    <property type="match status" value="1"/>
</dbReference>
<dbReference type="FunFam" id="1.10.510.10:FF:000624">
    <property type="entry name" value="Mitogen-activated protein kinase"/>
    <property type="match status" value="1"/>
</dbReference>
<keyword evidence="3" id="KW-0808">Transferase</keyword>
<reference evidence="10 11" key="1">
    <citation type="submission" date="2017-08" db="EMBL/GenBank/DDBJ databases">
        <title>Acidophilic green algal genome provides insights into adaptation to an acidic environment.</title>
        <authorList>
            <person name="Hirooka S."/>
            <person name="Hirose Y."/>
            <person name="Kanesaki Y."/>
            <person name="Higuchi S."/>
            <person name="Fujiwara T."/>
            <person name="Onuma R."/>
            <person name="Era A."/>
            <person name="Ohbayashi R."/>
            <person name="Uzuka A."/>
            <person name="Nozaki H."/>
            <person name="Yoshikawa H."/>
            <person name="Miyagishima S.Y."/>
        </authorList>
    </citation>
    <scope>NUCLEOTIDE SEQUENCE [LARGE SCALE GENOMIC DNA]</scope>
    <source>
        <strain evidence="10 11">NIES-2499</strain>
    </source>
</reference>
<feature type="binding site" evidence="7">
    <location>
        <position position="34"/>
    </location>
    <ligand>
        <name>ATP</name>
        <dbReference type="ChEBI" id="CHEBI:30616"/>
    </ligand>
</feature>
<dbReference type="CDD" id="cd07833">
    <property type="entry name" value="STKc_CDKL"/>
    <property type="match status" value="1"/>
</dbReference>
<feature type="region of interest" description="Disordered" evidence="8">
    <location>
        <begin position="730"/>
        <end position="763"/>
    </location>
</feature>
<keyword evidence="4 7" id="KW-0547">Nucleotide-binding</keyword>
<dbReference type="Gene3D" id="1.10.510.10">
    <property type="entry name" value="Transferase(Phosphotransferase) domain 1"/>
    <property type="match status" value="1"/>
</dbReference>
<dbReference type="GO" id="GO:0004674">
    <property type="term" value="F:protein serine/threonine kinase activity"/>
    <property type="evidence" value="ECO:0007669"/>
    <property type="project" value="UniProtKB-KW"/>
</dbReference>
<dbReference type="GO" id="GO:0005634">
    <property type="term" value="C:nucleus"/>
    <property type="evidence" value="ECO:0007669"/>
    <property type="project" value="TreeGrafter"/>
</dbReference>
<dbReference type="AlphaFoldDB" id="A0A250XKI9"/>
<dbReference type="PROSITE" id="PS50011">
    <property type="entry name" value="PROTEIN_KINASE_DOM"/>
    <property type="match status" value="1"/>
</dbReference>
<dbReference type="STRING" id="1157962.A0A250XKI9"/>
<dbReference type="EMBL" id="BEGY01000102">
    <property type="protein sequence ID" value="GAX83588.1"/>
    <property type="molecule type" value="Genomic_DNA"/>
</dbReference>
<dbReference type="InterPro" id="IPR050108">
    <property type="entry name" value="CDK"/>
</dbReference>
<organism evidence="10 11">
    <name type="scientific">Chlamydomonas eustigma</name>
    <dbReference type="NCBI Taxonomy" id="1157962"/>
    <lineage>
        <taxon>Eukaryota</taxon>
        <taxon>Viridiplantae</taxon>
        <taxon>Chlorophyta</taxon>
        <taxon>core chlorophytes</taxon>
        <taxon>Chlorophyceae</taxon>
        <taxon>CS clade</taxon>
        <taxon>Chlamydomonadales</taxon>
        <taxon>Chlamydomonadaceae</taxon>
        <taxon>Chlamydomonas</taxon>
    </lineage>
</organism>
<evidence type="ECO:0000313" key="11">
    <source>
        <dbReference type="Proteomes" id="UP000232323"/>
    </source>
</evidence>
<sequence>MNKYEVLSIVGEGAYGVVLKCRNKETGEIVAVKKFKESDEDEIVRKTTLREVKMLRALRQENIVSLKEAFRRKQKLYLVFEYVERNLLEVLEEQPAGLDLEQVRQYICQLVKAVGWCHQQNIVHRDIKPENLLISTAAPGCVGKLKLCDFGFARQLPNSRDVDITDYVSTRWYRSPELLLGSTHYGKEVDMWAIGCIMAELVDGQPLFPGESDIDQLYIIQRLVGQLTLEQHTMFLRNPRFAGLKFPDMTRPETLDRKFASKLPSQAVDFIKGLLSVEAKYRPSCSQCLQHPYLRDIAGDPIPPTPPSPSTPTTPQPATERPPSTPPAQLPPASTSSSSQQGTGLAAMAQAVSTQKMKSLDEEAAAAAAGANVKRQVNLRDSDESDTESTASTTATAYLQQQQAEARWQQKKKLAAGTGGVSLRGSGRRDIGEMHAAAQAAVSSGAASAASVSGIGALGSTLGAVGRQSNAGMESADEYGGMVVQRVPSATSSRLGTPVGRNNLVSSLSPAATTAMAAFVGAPTPNKQQGQSPECFSASSRQHTSQSMGGPGGSKLKTSLSPPHGATGPYMAAMDGTYMLGGGVGGSGTSSSSSSRHVGGGQQPLLYHQGGSTGRSGLTGANRAPSRGDPWGDLGAVQRGGAGQQRPSTQQSQYGVYGTGAGAGMPPLPPGRRNQQYVGGDMDDFSSGIGGGSYGQAAGYGPYGRSVRTTGRGAVQPSVYGDAGGDRTAGRFGAAGPGSSQGGYGYHLGPHQIGMSRQRNRDY</sequence>
<dbReference type="InterPro" id="IPR011009">
    <property type="entry name" value="Kinase-like_dom_sf"/>
</dbReference>
<keyword evidence="2" id="KW-0723">Serine/threonine-protein kinase</keyword>